<comment type="caution">
    <text evidence="1">The sequence shown here is derived from an EMBL/GenBank/DDBJ whole genome shotgun (WGS) entry which is preliminary data.</text>
</comment>
<reference evidence="1 2" key="1">
    <citation type="submission" date="2019-04" db="EMBL/GenBank/DDBJ databases">
        <title>Isachenkonia alkalipeptolytica gen. nov. sp. nov. a new anaerobic, alkiliphilic organothrophic bacterium capable to reduce synthesized ferrihydrite isolated from a soda lake.</title>
        <authorList>
            <person name="Toshchakov S.V."/>
            <person name="Zavarzina D.G."/>
            <person name="Zhilina T.N."/>
            <person name="Kostrikina N.A."/>
            <person name="Kublanov I.V."/>
        </authorList>
    </citation>
    <scope>NUCLEOTIDE SEQUENCE [LARGE SCALE GENOMIC DNA]</scope>
    <source>
        <strain evidence="1 2">Z-1701</strain>
    </source>
</reference>
<dbReference type="PANTHER" id="PTHR38451">
    <property type="entry name" value="TRNA (ADENINE(22)-N(1))-METHYLTRANSFERASE"/>
    <property type="match status" value="1"/>
</dbReference>
<sequence length="258" mass="29453">MDLTPRLLKIAEEIRSEEKVGDIGTDHGYLPIYLVENRIAKEVIATDINQEPLKAAYKNIKSHGMEKQIKTKLGAGTLPLETENLDVVIIAGMGGKLIIEILKESRSLKKSVDRIILQPMQQQKELRMYLFKQGFDIKKDLLVQEDRRIYEVLVVSLKTYSNSGGKSNRENSVLGEKTAQIAKNHPTGFQIYNELRWELGFFLFENPKNLVLKFLDQKINQMEKIIRETQGAKSQAANLVNQRAMKKLENLKEVKGCL</sequence>
<evidence type="ECO:0000313" key="2">
    <source>
        <dbReference type="Proteomes" id="UP000449710"/>
    </source>
</evidence>
<dbReference type="AlphaFoldDB" id="A0AA44BE24"/>
<dbReference type="GO" id="GO:0032259">
    <property type="term" value="P:methylation"/>
    <property type="evidence" value="ECO:0007669"/>
    <property type="project" value="UniProtKB-KW"/>
</dbReference>
<dbReference type="SUPFAM" id="SSF53335">
    <property type="entry name" value="S-adenosyl-L-methionine-dependent methyltransferases"/>
    <property type="match status" value="1"/>
</dbReference>
<proteinExistence type="predicted"/>
<keyword evidence="1" id="KW-0808">Transferase</keyword>
<keyword evidence="1" id="KW-0489">Methyltransferase</keyword>
<protein>
    <submittedName>
        <fullName evidence="1">SAM-dependent methyltransferase</fullName>
    </submittedName>
</protein>
<gene>
    <name evidence="1" type="ORF">ISALK_08280</name>
</gene>
<organism evidence="1 2">
    <name type="scientific">Isachenkonia alkalipeptolytica</name>
    <dbReference type="NCBI Taxonomy" id="2565777"/>
    <lineage>
        <taxon>Bacteria</taxon>
        <taxon>Bacillati</taxon>
        <taxon>Bacillota</taxon>
        <taxon>Clostridia</taxon>
        <taxon>Eubacteriales</taxon>
        <taxon>Clostridiaceae</taxon>
        <taxon>Isachenkonia</taxon>
    </lineage>
</organism>
<dbReference type="Pfam" id="PF12847">
    <property type="entry name" value="Methyltransf_18"/>
    <property type="match status" value="1"/>
</dbReference>
<dbReference type="Gene3D" id="3.40.50.150">
    <property type="entry name" value="Vaccinia Virus protein VP39"/>
    <property type="match status" value="1"/>
</dbReference>
<evidence type="ECO:0000313" key="1">
    <source>
        <dbReference type="EMBL" id="NBG88498.1"/>
    </source>
</evidence>
<accession>A0AA44BE24</accession>
<dbReference type="InterPro" id="IPR029063">
    <property type="entry name" value="SAM-dependent_MTases_sf"/>
</dbReference>
<dbReference type="GO" id="GO:0160105">
    <property type="term" value="F:tRNA (adenine(22)-N1)-methyltransferase activity"/>
    <property type="evidence" value="ECO:0007669"/>
    <property type="project" value="InterPro"/>
</dbReference>
<dbReference type="PANTHER" id="PTHR38451:SF1">
    <property type="entry name" value="TRNA (ADENINE(22)-N(1))-METHYLTRANSFERASE"/>
    <property type="match status" value="1"/>
</dbReference>
<dbReference type="PIRSF" id="PIRSF018637">
    <property type="entry name" value="TrmK"/>
    <property type="match status" value="1"/>
</dbReference>
<keyword evidence="2" id="KW-1185">Reference proteome</keyword>
<name>A0AA44BE24_9CLOT</name>
<dbReference type="Proteomes" id="UP000449710">
    <property type="component" value="Unassembled WGS sequence"/>
</dbReference>
<dbReference type="RefSeq" id="WP_160721156.1">
    <property type="nucleotide sequence ID" value="NZ_SUMG01000008.1"/>
</dbReference>
<dbReference type="EMBL" id="SUMG01000008">
    <property type="protein sequence ID" value="NBG88498.1"/>
    <property type="molecule type" value="Genomic_DNA"/>
</dbReference>
<dbReference type="InterPro" id="IPR006901">
    <property type="entry name" value="TrmK"/>
</dbReference>